<evidence type="ECO:0000313" key="2">
    <source>
        <dbReference type="EMBL" id="KAG9441102.1"/>
    </source>
</evidence>
<dbReference type="PANTHER" id="PTHR31170">
    <property type="entry name" value="BNAC04G53230D PROTEIN"/>
    <property type="match status" value="1"/>
</dbReference>
<evidence type="ECO:0000256" key="1">
    <source>
        <dbReference type="SAM" id="Phobius"/>
    </source>
</evidence>
<dbReference type="AlphaFoldDB" id="A0AAV7E157"/>
<keyword evidence="1" id="KW-0812">Transmembrane</keyword>
<organism evidence="2 3">
    <name type="scientific">Aristolochia fimbriata</name>
    <name type="common">White veined hardy Dutchman's pipe vine</name>
    <dbReference type="NCBI Taxonomy" id="158543"/>
    <lineage>
        <taxon>Eukaryota</taxon>
        <taxon>Viridiplantae</taxon>
        <taxon>Streptophyta</taxon>
        <taxon>Embryophyta</taxon>
        <taxon>Tracheophyta</taxon>
        <taxon>Spermatophyta</taxon>
        <taxon>Magnoliopsida</taxon>
        <taxon>Magnoliidae</taxon>
        <taxon>Piperales</taxon>
        <taxon>Aristolochiaceae</taxon>
        <taxon>Aristolochia</taxon>
    </lineage>
</organism>
<name>A0AAV7E157_ARIFI</name>
<reference evidence="2 3" key="1">
    <citation type="submission" date="2021-07" db="EMBL/GenBank/DDBJ databases">
        <title>The Aristolochia fimbriata genome: insights into angiosperm evolution, floral development and chemical biosynthesis.</title>
        <authorList>
            <person name="Jiao Y."/>
        </authorList>
    </citation>
    <scope>NUCLEOTIDE SEQUENCE [LARGE SCALE GENOMIC DNA]</scope>
    <source>
        <strain evidence="2">IBCAS-2021</strain>
        <tissue evidence="2">Leaf</tissue>
    </source>
</reference>
<feature type="transmembrane region" description="Helical" evidence="1">
    <location>
        <begin position="423"/>
        <end position="447"/>
    </location>
</feature>
<comment type="caution">
    <text evidence="2">The sequence shown here is derived from an EMBL/GenBank/DDBJ whole genome shotgun (WGS) entry which is preliminary data.</text>
</comment>
<accession>A0AAV7E157</accession>
<dbReference type="Proteomes" id="UP000825729">
    <property type="component" value="Unassembled WGS sequence"/>
</dbReference>
<dbReference type="InterPro" id="IPR004158">
    <property type="entry name" value="DUF247_pln"/>
</dbReference>
<keyword evidence="1" id="KW-0472">Membrane</keyword>
<evidence type="ECO:0000313" key="3">
    <source>
        <dbReference type="Proteomes" id="UP000825729"/>
    </source>
</evidence>
<gene>
    <name evidence="2" type="ORF">H6P81_016956</name>
</gene>
<proteinExistence type="predicted"/>
<protein>
    <submittedName>
        <fullName evidence="2">Uncharacterized protein</fullName>
    </submittedName>
</protein>
<keyword evidence="1" id="KW-1133">Transmembrane helix</keyword>
<keyword evidence="3" id="KW-1185">Reference proteome</keyword>
<dbReference type="Pfam" id="PF03140">
    <property type="entry name" value="DUF247"/>
    <property type="match status" value="1"/>
</dbReference>
<sequence length="453" mass="52417">MSETEGEIQVPHRDKIEGFDQDFIDRVKTGFKPLVVRNPHTTVYHALPRAIYDVNPAVYVPRKLWLGFSWNPNHIIRDDCLDNLHSSAHMASILSRNPSITFEDYLAAMNGLRREIEACHLVKRKVDLKNLIILVLSCFQIIDLLLLFHEGRLTSEVDRSCSSELNSVWVDLLLIKNQVPFFALQKMYDMVLISDHHNMATQQFPSLVDLSLHFFEQFLDLKKDLAPPLKSNSVLHLLHLVHYCLLPRNNLPPSRPSSEKPAHEIRLIMESIPSARRLKEVGVRFRAKNDPGFSNITFHKGVLQLPFLRIDNNTEIILRNMVAWEQCHFNVGGYFTSYCIFMDYLVNAVEDVHILQNERIIEQRLGSEEQVASLFNGLSTNIAYIAYENDFLLGLYRELNNYCGNRFNLWRAKLLVDYFSSPWAIISVIAAIFLLLMTATQTFYTAYAYHRPH</sequence>
<dbReference type="EMBL" id="JAINDJ010000007">
    <property type="protein sequence ID" value="KAG9441102.1"/>
    <property type="molecule type" value="Genomic_DNA"/>
</dbReference>
<dbReference type="PANTHER" id="PTHR31170:SF25">
    <property type="entry name" value="BNAA09G04570D PROTEIN"/>
    <property type="match status" value="1"/>
</dbReference>